<dbReference type="EMBL" id="MFIY01000034">
    <property type="protein sequence ID" value="OGF99923.1"/>
    <property type="molecule type" value="Genomic_DNA"/>
</dbReference>
<feature type="transmembrane region" description="Helical" evidence="1">
    <location>
        <begin position="44"/>
        <end position="70"/>
    </location>
</feature>
<name>A0A1F5YIK6_9BACT</name>
<accession>A0A1F5YIK6</accession>
<evidence type="ECO:0000313" key="3">
    <source>
        <dbReference type="Proteomes" id="UP000178230"/>
    </source>
</evidence>
<comment type="caution">
    <text evidence="2">The sequence shown here is derived from an EMBL/GenBank/DDBJ whole genome shotgun (WGS) entry which is preliminary data.</text>
</comment>
<protein>
    <recommendedName>
        <fullName evidence="4">F0F1 ATP synthase subunit</fullName>
    </recommendedName>
</protein>
<evidence type="ECO:0000313" key="2">
    <source>
        <dbReference type="EMBL" id="OGF99923.1"/>
    </source>
</evidence>
<keyword evidence="1" id="KW-1133">Transmembrane helix</keyword>
<dbReference type="InterPro" id="IPR032820">
    <property type="entry name" value="ATPase_put"/>
</dbReference>
<feature type="transmembrane region" description="Helical" evidence="1">
    <location>
        <begin position="82"/>
        <end position="102"/>
    </location>
</feature>
<gene>
    <name evidence="2" type="ORF">A2Y99_03005</name>
</gene>
<evidence type="ECO:0008006" key="4">
    <source>
        <dbReference type="Google" id="ProtNLM"/>
    </source>
</evidence>
<evidence type="ECO:0000256" key="1">
    <source>
        <dbReference type="SAM" id="Phobius"/>
    </source>
</evidence>
<dbReference type="AlphaFoldDB" id="A0A1F5YIK6"/>
<proteinExistence type="predicted"/>
<keyword evidence="1" id="KW-0812">Transmembrane</keyword>
<keyword evidence="1" id="KW-0472">Membrane</keyword>
<reference evidence="2 3" key="1">
    <citation type="journal article" date="2016" name="Nat. Commun.">
        <title>Thousands of microbial genomes shed light on interconnected biogeochemical processes in an aquifer system.</title>
        <authorList>
            <person name="Anantharaman K."/>
            <person name="Brown C.T."/>
            <person name="Hug L.A."/>
            <person name="Sharon I."/>
            <person name="Castelle C.J."/>
            <person name="Probst A.J."/>
            <person name="Thomas B.C."/>
            <person name="Singh A."/>
            <person name="Wilkins M.J."/>
            <person name="Karaoz U."/>
            <person name="Brodie E.L."/>
            <person name="Williams K.H."/>
            <person name="Hubbard S.S."/>
            <person name="Banfield J.F."/>
        </authorList>
    </citation>
    <scope>NUCLEOTIDE SEQUENCE [LARGE SCALE GENOMIC DNA]</scope>
</reference>
<organism evidence="2 3">
    <name type="scientific">Candidatus Gottesmanbacteria bacterium RBG_13_37_7</name>
    <dbReference type="NCBI Taxonomy" id="1798369"/>
    <lineage>
        <taxon>Bacteria</taxon>
        <taxon>Candidatus Gottesmaniibacteriota</taxon>
    </lineage>
</organism>
<dbReference type="Pfam" id="PF09527">
    <property type="entry name" value="ATPase_gene1"/>
    <property type="match status" value="1"/>
</dbReference>
<sequence>MNNSTIGSDIRRKKYFKITQGNIELEKDGSVIKKDNTEKEKNQFFANVNLASELGFVIAIPLVGGVILGTYLDKTFDSEPKFTLSCIFFGVFLSLYNIWVIIKKNS</sequence>
<dbReference type="Proteomes" id="UP000178230">
    <property type="component" value="Unassembled WGS sequence"/>
</dbReference>